<reference evidence="1" key="1">
    <citation type="submission" date="2024-12" db="EMBL/GenBank/DDBJ databases">
        <title>Comparative genomics and development of molecular markers within Purpureocillium lilacinum and among Purpureocillium species.</title>
        <authorList>
            <person name="Yeh Z.-Y."/>
            <person name="Ni N.-T."/>
            <person name="Lo P.-H."/>
            <person name="Mushyakhwo K."/>
            <person name="Lin C.-F."/>
            <person name="Nai Y.-S."/>
        </authorList>
    </citation>
    <scope>NUCLEOTIDE SEQUENCE</scope>
    <source>
        <strain evidence="1">NCHU-NPUST-175</strain>
    </source>
</reference>
<dbReference type="EMBL" id="JBGNUJ010000006">
    <property type="protein sequence ID" value="KAL3958640.1"/>
    <property type="molecule type" value="Genomic_DNA"/>
</dbReference>
<proteinExistence type="predicted"/>
<accession>A0ACC4DTJ7</accession>
<name>A0ACC4DTJ7_PURLI</name>
<comment type="caution">
    <text evidence="1">The sequence shown here is derived from an EMBL/GenBank/DDBJ whole genome shotgun (WGS) entry which is preliminary data.</text>
</comment>
<gene>
    <name evidence="1" type="ORF">ACCO45_006802</name>
</gene>
<keyword evidence="2" id="KW-1185">Reference proteome</keyword>
<organism evidence="1 2">
    <name type="scientific">Purpureocillium lilacinum</name>
    <name type="common">Paecilomyces lilacinus</name>
    <dbReference type="NCBI Taxonomy" id="33203"/>
    <lineage>
        <taxon>Eukaryota</taxon>
        <taxon>Fungi</taxon>
        <taxon>Dikarya</taxon>
        <taxon>Ascomycota</taxon>
        <taxon>Pezizomycotina</taxon>
        <taxon>Sordariomycetes</taxon>
        <taxon>Hypocreomycetidae</taxon>
        <taxon>Hypocreales</taxon>
        <taxon>Ophiocordycipitaceae</taxon>
        <taxon>Purpureocillium</taxon>
    </lineage>
</organism>
<dbReference type="Proteomes" id="UP001638806">
    <property type="component" value="Unassembled WGS sequence"/>
</dbReference>
<evidence type="ECO:0000313" key="1">
    <source>
        <dbReference type="EMBL" id="KAL3958640.1"/>
    </source>
</evidence>
<protein>
    <submittedName>
        <fullName evidence="1">Uncharacterized protein</fullName>
    </submittedName>
</protein>
<sequence length="350" mass="36983">MRGIEIKEYVKGPADLKVIDLPDPTPKADEYLIQVQAAAANFFDILQVQGKYQNQPLRGNRHLGPQGGKFKPGARVFGASQGAYATRICAKEAVLLPVPDGWSFQEAAGLFVTAPTSYGALVVRAGIKAGDHVLVHAAAGGVGLAAVQVAKAFGATVIATASTPRKLDIAKAFGADHVVSYNDADWPAKVKALTPKKRGVDIVYDPVGLVDKSTKCTAWNGRILIVGFAAGTIEKVAMNKVLLKNISLVGIHWGAYAVNQRDMIPVVWGGIMKLVAEGKLKGTVYDDEEFVGLERVKDALVALGGRGPGARSLSRFRRTATASCDGASGLGVRCIKPCSTLGLVPHCSWL</sequence>
<evidence type="ECO:0000313" key="2">
    <source>
        <dbReference type="Proteomes" id="UP001638806"/>
    </source>
</evidence>